<comment type="caution">
    <text evidence="4">The sequence shown here is derived from an EMBL/GenBank/DDBJ whole genome shotgun (WGS) entry which is preliminary data.</text>
</comment>
<dbReference type="SMART" id="SM00254">
    <property type="entry name" value="ShKT"/>
    <property type="match status" value="1"/>
</dbReference>
<dbReference type="PROSITE" id="PS51670">
    <property type="entry name" value="SHKT"/>
    <property type="match status" value="1"/>
</dbReference>
<evidence type="ECO:0000259" key="3">
    <source>
        <dbReference type="PROSITE" id="PS51670"/>
    </source>
</evidence>
<sequence>STGNDLLLARRYNNDRPFWTISLLIIRCHTISLRDSSEKPSLGFTNESFSSCNPQTALKRLDSHYKEDDGDKAARAKLLWDLILTRTKVRHKESRQPRPLQKSLQVYTVPLKVGLCKDQHPLCGSYALNGLCDWPGLFQDLRDIHETCALSCGYCKKYV</sequence>
<organism evidence="4 5">
    <name type="scientific">Pocillopora damicornis</name>
    <name type="common">Cauliflower coral</name>
    <name type="synonym">Millepora damicornis</name>
    <dbReference type="NCBI Taxonomy" id="46731"/>
    <lineage>
        <taxon>Eukaryota</taxon>
        <taxon>Metazoa</taxon>
        <taxon>Cnidaria</taxon>
        <taxon>Anthozoa</taxon>
        <taxon>Hexacorallia</taxon>
        <taxon>Scleractinia</taxon>
        <taxon>Astrocoeniina</taxon>
        <taxon>Pocilloporidae</taxon>
        <taxon>Pocillopora</taxon>
    </lineage>
</organism>
<accession>A0A3M6UXT3</accession>
<dbReference type="GO" id="GO:0090729">
    <property type="term" value="F:toxin activity"/>
    <property type="evidence" value="ECO:0007669"/>
    <property type="project" value="UniProtKB-KW"/>
</dbReference>
<dbReference type="EMBL" id="RCHS01000500">
    <property type="protein sequence ID" value="RMX58513.1"/>
    <property type="molecule type" value="Genomic_DNA"/>
</dbReference>
<comment type="caution">
    <text evidence="2">Lacks conserved residue(s) required for the propagation of feature annotation.</text>
</comment>
<dbReference type="Pfam" id="PF01549">
    <property type="entry name" value="ShK"/>
    <property type="match status" value="1"/>
</dbReference>
<evidence type="ECO:0000256" key="1">
    <source>
        <dbReference type="ARBA" id="ARBA00022656"/>
    </source>
</evidence>
<proteinExistence type="predicted"/>
<dbReference type="InterPro" id="IPR003582">
    <property type="entry name" value="ShKT_dom"/>
</dbReference>
<dbReference type="AlphaFoldDB" id="A0A3M6UXT3"/>
<dbReference type="Proteomes" id="UP000275408">
    <property type="component" value="Unassembled WGS sequence"/>
</dbReference>
<dbReference type="OrthoDB" id="5959627at2759"/>
<gene>
    <name evidence="4" type="ORF">pdam_00010766</name>
</gene>
<feature type="domain" description="ShKT" evidence="3">
    <location>
        <begin position="116"/>
        <end position="155"/>
    </location>
</feature>
<name>A0A3M6UXT3_POCDA</name>
<feature type="non-terminal residue" evidence="4">
    <location>
        <position position="1"/>
    </location>
</feature>
<protein>
    <recommendedName>
        <fullName evidence="3">ShKT domain-containing protein</fullName>
    </recommendedName>
</protein>
<reference evidence="4 5" key="1">
    <citation type="journal article" date="2018" name="Sci. Rep.">
        <title>Comparative analysis of the Pocillopora damicornis genome highlights role of immune system in coral evolution.</title>
        <authorList>
            <person name="Cunning R."/>
            <person name="Bay R.A."/>
            <person name="Gillette P."/>
            <person name="Baker A.C."/>
            <person name="Traylor-Knowles N."/>
        </authorList>
    </citation>
    <scope>NUCLEOTIDE SEQUENCE [LARGE SCALE GENOMIC DNA]</scope>
    <source>
        <strain evidence="4">RSMAS</strain>
        <tissue evidence="4">Whole animal</tissue>
    </source>
</reference>
<evidence type="ECO:0000313" key="4">
    <source>
        <dbReference type="EMBL" id="RMX58513.1"/>
    </source>
</evidence>
<keyword evidence="5" id="KW-1185">Reference proteome</keyword>
<evidence type="ECO:0000256" key="2">
    <source>
        <dbReference type="PROSITE-ProRule" id="PRU01005"/>
    </source>
</evidence>
<evidence type="ECO:0000313" key="5">
    <source>
        <dbReference type="Proteomes" id="UP000275408"/>
    </source>
</evidence>
<keyword evidence="1" id="KW-0800">Toxin</keyword>